<protein>
    <recommendedName>
        <fullName evidence="5">Glycosyltransferase 61 catalytic domain-containing protein</fullName>
    </recommendedName>
</protein>
<dbReference type="GO" id="GO:0016757">
    <property type="term" value="F:glycosyltransferase activity"/>
    <property type="evidence" value="ECO:0007669"/>
    <property type="project" value="UniProtKB-KW"/>
</dbReference>
<dbReference type="InterPro" id="IPR049625">
    <property type="entry name" value="Glyco_transf_61_cat"/>
</dbReference>
<sequence length="472" mass="52191">MRDIREALARGDWPAVLKDAGKEAAWRQPGVLKIFIRAACEVQDLNGLDRAASFAETASKDWPPQQRFAIVREIARSGAPVPAWRLLSSFPADAGDPAFIREASRIIPYVKDGTTRREIQDALSQKLRRSEATPLERSSAAFPAPGAIPRPPADITIAASSATPQRHVEGLRDAIVEHRKRTQKGSGPAVFERRDVFVSRIGQIWDERGVVYATASREPPNVTREDVPTIDEGFSVAGASRGIYHWLAERVANLSWMFEPGAPRVTVLQSGGAPEFERDTLALAGLSNSPLHVIDEAVFVRRLLIARTGFAGLRYWDRVAPVFEAMKASAREAATAEGVEPNRLLYISRSRAARRIMANEAELEAALRARGYAIVLFEDLPLWRQVFLTTHAEHVISPHGAGLSHILFRSPGTRVTELLPIRDGTYGLRFNYARLSSTLGLDYTAWLEPQVGADDSWRMDIPAFLAHLDARS</sequence>
<reference evidence="6" key="1">
    <citation type="journal article" date="2014" name="Int. J. Syst. Evol. Microbiol.">
        <title>Complete genome sequence of Corynebacterium casei LMG S-19264T (=DSM 44701T), isolated from a smear-ripened cheese.</title>
        <authorList>
            <consortium name="US DOE Joint Genome Institute (JGI-PGF)"/>
            <person name="Walter F."/>
            <person name="Albersmeier A."/>
            <person name="Kalinowski J."/>
            <person name="Ruckert C."/>
        </authorList>
    </citation>
    <scope>NUCLEOTIDE SEQUENCE</scope>
    <source>
        <strain evidence="6">VKM B-1606</strain>
    </source>
</reference>
<evidence type="ECO:0000256" key="4">
    <source>
        <dbReference type="SAM" id="MobiDB-lite"/>
    </source>
</evidence>
<accession>A0A9W6IWK5</accession>
<feature type="region of interest" description="Disordered" evidence="4">
    <location>
        <begin position="126"/>
        <end position="150"/>
    </location>
</feature>
<dbReference type="EMBL" id="JAFBCY010000004">
    <property type="protein sequence ID" value="MBM7853267.1"/>
    <property type="molecule type" value="Genomic_DNA"/>
</dbReference>
<evidence type="ECO:0000313" key="7">
    <source>
        <dbReference type="EMBL" id="MBM7853267.1"/>
    </source>
</evidence>
<reference evidence="7 8" key="2">
    <citation type="submission" date="2021-01" db="EMBL/GenBank/DDBJ databases">
        <title>Genomic Encyclopedia of Type Strains, Phase IV (KMG-IV): sequencing the most valuable type-strain genomes for metagenomic binning, comparative biology and taxonomic classification.</title>
        <authorList>
            <person name="Goeker M."/>
        </authorList>
    </citation>
    <scope>NUCLEOTIDE SEQUENCE [LARGE SCALE GENOMIC DNA]</scope>
    <source>
        <strain evidence="7 8">DSM 6130</strain>
    </source>
</reference>
<feature type="domain" description="Glycosyltransferase 61 catalytic" evidence="5">
    <location>
        <begin position="244"/>
        <end position="415"/>
    </location>
</feature>
<evidence type="ECO:0000256" key="1">
    <source>
        <dbReference type="ARBA" id="ARBA00022676"/>
    </source>
</evidence>
<dbReference type="Proteomes" id="UP000758856">
    <property type="component" value="Unassembled WGS sequence"/>
</dbReference>
<evidence type="ECO:0000259" key="5">
    <source>
        <dbReference type="Pfam" id="PF04577"/>
    </source>
</evidence>
<dbReference type="Pfam" id="PF04577">
    <property type="entry name" value="Glyco_transf_61"/>
    <property type="match status" value="1"/>
</dbReference>
<reference evidence="6" key="3">
    <citation type="submission" date="2023-01" db="EMBL/GenBank/DDBJ databases">
        <authorList>
            <person name="Sun Q."/>
            <person name="Evtushenko L."/>
        </authorList>
    </citation>
    <scope>NUCLEOTIDE SEQUENCE</scope>
    <source>
        <strain evidence="6">VKM B-1606</strain>
    </source>
</reference>
<evidence type="ECO:0000256" key="3">
    <source>
        <dbReference type="ARBA" id="ARBA00023180"/>
    </source>
</evidence>
<keyword evidence="1" id="KW-0328">Glycosyltransferase</keyword>
<dbReference type="EMBL" id="BSFF01000010">
    <property type="protein sequence ID" value="GLK57518.1"/>
    <property type="molecule type" value="Genomic_DNA"/>
</dbReference>
<dbReference type="AlphaFoldDB" id="A0A9W6IWK5"/>
<dbReference type="PANTHER" id="PTHR20961">
    <property type="entry name" value="GLYCOSYLTRANSFERASE"/>
    <property type="match status" value="1"/>
</dbReference>
<evidence type="ECO:0000313" key="6">
    <source>
        <dbReference type="EMBL" id="GLK57518.1"/>
    </source>
</evidence>
<dbReference type="InterPro" id="IPR007657">
    <property type="entry name" value="Glycosyltransferase_61"/>
</dbReference>
<keyword evidence="2" id="KW-0808">Transferase</keyword>
<name>A0A9W6IWK5_9HYPH</name>
<comment type="caution">
    <text evidence="6">The sequence shown here is derived from an EMBL/GenBank/DDBJ whole genome shotgun (WGS) entry which is preliminary data.</text>
</comment>
<organism evidence="6 9">
    <name type="scientific">Methylopila capsulata</name>
    <dbReference type="NCBI Taxonomy" id="61654"/>
    <lineage>
        <taxon>Bacteria</taxon>
        <taxon>Pseudomonadati</taxon>
        <taxon>Pseudomonadota</taxon>
        <taxon>Alphaproteobacteria</taxon>
        <taxon>Hyphomicrobiales</taxon>
        <taxon>Methylopilaceae</taxon>
        <taxon>Methylopila</taxon>
    </lineage>
</organism>
<dbReference type="Proteomes" id="UP001143400">
    <property type="component" value="Unassembled WGS sequence"/>
</dbReference>
<keyword evidence="8" id="KW-1185">Reference proteome</keyword>
<dbReference type="RefSeq" id="WP_204951720.1">
    <property type="nucleotide sequence ID" value="NZ_BSFF01000010.1"/>
</dbReference>
<evidence type="ECO:0000313" key="8">
    <source>
        <dbReference type="Proteomes" id="UP000758856"/>
    </source>
</evidence>
<evidence type="ECO:0000256" key="2">
    <source>
        <dbReference type="ARBA" id="ARBA00022679"/>
    </source>
</evidence>
<evidence type="ECO:0000313" key="9">
    <source>
        <dbReference type="Proteomes" id="UP001143400"/>
    </source>
</evidence>
<keyword evidence="3" id="KW-0325">Glycoprotein</keyword>
<proteinExistence type="predicted"/>
<gene>
    <name evidence="6" type="ORF">GCM10008170_35380</name>
    <name evidence="7" type="ORF">JOD31_003518</name>
</gene>